<dbReference type="Pfam" id="PF00488">
    <property type="entry name" value="MutS_V"/>
    <property type="match status" value="2"/>
</dbReference>
<proteinExistence type="inferred from homology"/>
<dbReference type="InterPro" id="IPR007696">
    <property type="entry name" value="DNA_mismatch_repair_MutS_core"/>
</dbReference>
<dbReference type="GO" id="GO:0140664">
    <property type="term" value="F:ATP-dependent DNA damage sensor activity"/>
    <property type="evidence" value="ECO:0007669"/>
    <property type="project" value="InterPro"/>
</dbReference>
<evidence type="ECO:0000313" key="11">
    <source>
        <dbReference type="Proteomes" id="UP000290809"/>
    </source>
</evidence>
<dbReference type="InterPro" id="IPR007860">
    <property type="entry name" value="DNA_mmatch_repair_MutS_con_dom"/>
</dbReference>
<dbReference type="SUPFAM" id="SSF52540">
    <property type="entry name" value="P-loop containing nucleoside triphosphate hydrolases"/>
    <property type="match status" value="2"/>
</dbReference>
<protein>
    <recommendedName>
        <fullName evidence="6">DNA mismatch repair protein</fullName>
    </recommendedName>
</protein>
<dbReference type="GO" id="GO:0007131">
    <property type="term" value="P:reciprocal meiotic recombination"/>
    <property type="evidence" value="ECO:0007669"/>
    <property type="project" value="TreeGrafter"/>
</dbReference>
<dbReference type="SMART" id="SM00534">
    <property type="entry name" value="MUTSac"/>
    <property type="match status" value="1"/>
</dbReference>
<feature type="region of interest" description="Disordered" evidence="7">
    <location>
        <begin position="340"/>
        <end position="363"/>
    </location>
</feature>
<dbReference type="GO" id="GO:0006298">
    <property type="term" value="P:mismatch repair"/>
    <property type="evidence" value="ECO:0007669"/>
    <property type="project" value="InterPro"/>
</dbReference>
<dbReference type="Gene3D" id="3.40.50.300">
    <property type="entry name" value="P-loop containing nucleotide triphosphate hydrolases"/>
    <property type="match status" value="2"/>
</dbReference>
<gene>
    <name evidence="10" type="ORF">DC041_0011771</name>
</gene>
<dbReference type="InterPro" id="IPR045076">
    <property type="entry name" value="MutS"/>
</dbReference>
<dbReference type="SMART" id="SM00533">
    <property type="entry name" value="MUTSd"/>
    <property type="match status" value="1"/>
</dbReference>
<dbReference type="Pfam" id="PF05188">
    <property type="entry name" value="MutS_II"/>
    <property type="match status" value="1"/>
</dbReference>
<dbReference type="InterPro" id="IPR027417">
    <property type="entry name" value="P-loop_NTPase"/>
</dbReference>
<dbReference type="GO" id="GO:0005524">
    <property type="term" value="F:ATP binding"/>
    <property type="evidence" value="ECO:0007669"/>
    <property type="project" value="UniProtKB-UniRule"/>
</dbReference>
<evidence type="ECO:0000259" key="8">
    <source>
        <dbReference type="SMART" id="SM00533"/>
    </source>
</evidence>
<dbReference type="PANTHER" id="PTHR11361">
    <property type="entry name" value="DNA MISMATCH REPAIR PROTEIN MUTS FAMILY MEMBER"/>
    <property type="match status" value="1"/>
</dbReference>
<keyword evidence="6" id="KW-0234">DNA repair</keyword>
<evidence type="ECO:0000256" key="2">
    <source>
        <dbReference type="ARBA" id="ARBA00022741"/>
    </source>
</evidence>
<dbReference type="InterPro" id="IPR000432">
    <property type="entry name" value="DNA_mismatch_repair_MutS_C"/>
</dbReference>
<evidence type="ECO:0000256" key="1">
    <source>
        <dbReference type="ARBA" id="ARBA00006271"/>
    </source>
</evidence>
<keyword evidence="2 6" id="KW-0547">Nucleotide-binding</keyword>
<dbReference type="InterPro" id="IPR007861">
    <property type="entry name" value="DNA_mismatch_repair_MutS_clamp"/>
</dbReference>
<dbReference type="InterPro" id="IPR036187">
    <property type="entry name" value="DNA_mismatch_repair_MutS_sf"/>
</dbReference>
<keyword evidence="3 6" id="KW-0067">ATP-binding</keyword>
<keyword evidence="5" id="KW-0469">Meiosis</keyword>
<dbReference type="PIRSF" id="PIRSF037677">
    <property type="entry name" value="DNA_mis_repair_Msh6"/>
    <property type="match status" value="1"/>
</dbReference>
<evidence type="ECO:0000256" key="4">
    <source>
        <dbReference type="ARBA" id="ARBA00023125"/>
    </source>
</evidence>
<dbReference type="GO" id="GO:0030983">
    <property type="term" value="F:mismatched DNA binding"/>
    <property type="evidence" value="ECO:0007669"/>
    <property type="project" value="UniProtKB-UniRule"/>
</dbReference>
<keyword evidence="11" id="KW-1185">Reference proteome</keyword>
<organism evidence="10 11">
    <name type="scientific">Schistosoma bovis</name>
    <name type="common">Blood fluke</name>
    <dbReference type="NCBI Taxonomy" id="6184"/>
    <lineage>
        <taxon>Eukaryota</taxon>
        <taxon>Metazoa</taxon>
        <taxon>Spiralia</taxon>
        <taxon>Lophotrochozoa</taxon>
        <taxon>Platyhelminthes</taxon>
        <taxon>Trematoda</taxon>
        <taxon>Digenea</taxon>
        <taxon>Strigeidida</taxon>
        <taxon>Schistosomatoidea</taxon>
        <taxon>Schistosomatidae</taxon>
        <taxon>Schistosoma</taxon>
    </lineage>
</organism>
<dbReference type="Gene3D" id="3.30.420.110">
    <property type="entry name" value="MutS, connector domain"/>
    <property type="match status" value="1"/>
</dbReference>
<keyword evidence="4 6" id="KW-0238">DNA-binding</keyword>
<keyword evidence="6" id="KW-0227">DNA damage</keyword>
<dbReference type="SUPFAM" id="SSF48334">
    <property type="entry name" value="DNA repair protein MutS, domain III"/>
    <property type="match status" value="2"/>
</dbReference>
<dbReference type="InterPro" id="IPR017261">
    <property type="entry name" value="DNA_mismatch_repair_MutS/MSH"/>
</dbReference>
<accession>A0A430QHW1</accession>
<evidence type="ECO:0000313" key="10">
    <source>
        <dbReference type="EMBL" id="RTG87264.1"/>
    </source>
</evidence>
<dbReference type="PANTHER" id="PTHR11361:SF21">
    <property type="entry name" value="MUTS PROTEIN HOMOLOG 4"/>
    <property type="match status" value="1"/>
</dbReference>
<dbReference type="Proteomes" id="UP000290809">
    <property type="component" value="Unassembled WGS sequence"/>
</dbReference>
<evidence type="ECO:0000256" key="6">
    <source>
        <dbReference type="PIRNR" id="PIRNR037677"/>
    </source>
</evidence>
<name>A0A430QHW1_SCHBO</name>
<evidence type="ECO:0000256" key="3">
    <source>
        <dbReference type="ARBA" id="ARBA00022840"/>
    </source>
</evidence>
<dbReference type="Gene3D" id="1.10.1420.10">
    <property type="match status" value="1"/>
</dbReference>
<feature type="domain" description="DNA mismatch repair protein MutS core" evidence="8">
    <location>
        <begin position="244"/>
        <end position="808"/>
    </location>
</feature>
<sequence length="1300" mass="147950">MMYSEHYSKIFEKYKWKKQQHPLNSTHSCPVTSNDVPGNRIKQNPQAALNSSSIRSSNLTSASKLKSHVLLSIVEGRGQSTGEIGLATIDIYSANVELSQFRDTSSYSRTLVKLLLYCPTEIILPKSGLDPNSCMRKLVKILLSLRNGMTLNGVNRNHFNDKQGLHYLRRLCHPHYIPSIYAIKEKFYALSALSALLNYAEEIHGLIYAPKSMKFSFTGSVKSTMIDFKSANHLRLVRNNYDYSAKDTLYSAIDFTSTASGARLLRANLLEPPCDLETILNRQASVRELISSPETLFNIQNILRQFPHIDSLLSLCVQICSSSNLMFDWHNTINNKSHTNINKQNASNPIEFNNKTDSSRSNKSNELLINSTKLCTQDSITHSPLISTVKEKSTGLLFDRPTKSSTLLPGSSSSLIVPSSEKHCLPKSDMIYLKKAVNIQAAESRITKVIAIKYMLDLVKLLYNAMGDVKSTLLRTYKELLHDSEYEHVLQILCTVLHKDVRMSKGMLAMRTQKCFAIKEGLSVVLDVTRKAYSEQLDDITNEVSRLSHQYNLPLRISHNKARGFYIQIPEESLKTYTKTSSSKISYGTSTLSNDTNFLNENIFIEAEEEAEEEEDEQQGNIQACKTLHRTNRNTVHNKYPHRTLTTSELSNSPVLQNLPDEFKKPFISKNVVHCTTDSLVSDNMIIVRDLCATEKTYYSQFGNFYFREFLLVCYIKFRACCMPSHDIIRKCTLNDIIYKLIISDLITGLHPDMALFYRLSEVIAGLDLLASFAKMSLTYSLRNHFVCPIFNNILGIKNGRNIVTDEEKKSLSVANHTYASPALNFHVITGPPMCGKTTYLRQIAYIQILAQIGSFVPAEFTSVRLTDQIFFHTEGQDDILLGESSFVNEYASPALNFHVITGPPMCGKTTYLRQIAYIQILAQIGSFVPAEFTSVRLTDQIFFHTEGQDDILLGESSFVNEIRELTYILQNFSRSSIILIDGLCQNTDPDEVEYLNWAICEALLEHKAFTFLATNRYELTSLASFYPNVENYYFSVQEEVLNIYHGHHNIGTSNRSIHETSYANNSSFTEESPLVHSFSDENYSNTFKMNQHLKHSEFIDSTSQDLGQITFTYKLNKGISPKIMYGIKLARLTALPQEILDRAEELLNSYIEEENISNDDDEKTNNRKTMTMSDTGDLEQIDKNISLNFQNLQRQILKTQNNQTDLDASIPTESSHCTTVTDSKHGISNLKWKNTKKNGYLTGNDRLEHELFRQLQIISKAYQTMNTNQHLSNSEKEDIQHEISNYLRFLECRYQRLLL</sequence>
<dbReference type="GO" id="GO:0005634">
    <property type="term" value="C:nucleus"/>
    <property type="evidence" value="ECO:0007669"/>
    <property type="project" value="TreeGrafter"/>
</dbReference>
<comment type="caution">
    <text evidence="10">The sequence shown here is derived from an EMBL/GenBank/DDBJ whole genome shotgun (WGS) entry which is preliminary data.</text>
</comment>
<evidence type="ECO:0000259" key="9">
    <source>
        <dbReference type="SMART" id="SM00534"/>
    </source>
</evidence>
<dbReference type="EMBL" id="QMKO01001701">
    <property type="protein sequence ID" value="RTG87264.1"/>
    <property type="molecule type" value="Genomic_DNA"/>
</dbReference>
<feature type="domain" description="DNA mismatch repair proteins mutS family" evidence="9">
    <location>
        <begin position="896"/>
        <end position="1149"/>
    </location>
</feature>
<comment type="function">
    <text evidence="6">Component of the post-replicative DNA mismatch repair system (MMR).</text>
</comment>
<evidence type="ECO:0000256" key="5">
    <source>
        <dbReference type="ARBA" id="ARBA00023254"/>
    </source>
</evidence>
<dbReference type="InterPro" id="IPR036678">
    <property type="entry name" value="MutS_con_dom_sf"/>
</dbReference>
<comment type="similarity">
    <text evidence="1 6">Belongs to the DNA mismatch repair MutS family.</text>
</comment>
<dbReference type="STRING" id="6184.A0A430QHW1"/>
<dbReference type="Pfam" id="PF05190">
    <property type="entry name" value="MutS_IV"/>
    <property type="match status" value="1"/>
</dbReference>
<evidence type="ECO:0000256" key="7">
    <source>
        <dbReference type="SAM" id="MobiDB-lite"/>
    </source>
</evidence>
<dbReference type="Pfam" id="PF05192">
    <property type="entry name" value="MutS_III"/>
    <property type="match status" value="1"/>
</dbReference>
<reference evidence="10 11" key="1">
    <citation type="journal article" date="2019" name="PLoS Pathog.">
        <title>Genome sequence of the bovine parasite Schistosoma bovis Tanzania.</title>
        <authorList>
            <person name="Oey H."/>
            <person name="Zakrzewski M."/>
            <person name="Gobert G."/>
            <person name="Gravermann K."/>
            <person name="Stoye J."/>
            <person name="Jones M."/>
            <person name="Mcmanus D."/>
            <person name="Krause L."/>
        </authorList>
    </citation>
    <scope>NUCLEOTIDE SEQUENCE [LARGE SCALE GENOMIC DNA]</scope>
    <source>
        <strain evidence="10 11">TAN1997</strain>
    </source>
</reference>